<dbReference type="OrthoDB" id="1658288at2759"/>
<dbReference type="SUPFAM" id="SSF52540">
    <property type="entry name" value="P-loop containing nucleoside triphosphate hydrolases"/>
    <property type="match status" value="1"/>
</dbReference>
<evidence type="ECO:0008006" key="5">
    <source>
        <dbReference type="Google" id="ProtNLM"/>
    </source>
</evidence>
<dbReference type="Pfam" id="PF25000">
    <property type="entry name" value="DUF7779"/>
    <property type="match status" value="1"/>
</dbReference>
<accession>A0A9P8HRI6</accession>
<dbReference type="PANTHER" id="PTHR46082:SF6">
    <property type="entry name" value="AAA+ ATPASE DOMAIN-CONTAINING PROTEIN-RELATED"/>
    <property type="match status" value="1"/>
</dbReference>
<dbReference type="InterPro" id="IPR002182">
    <property type="entry name" value="NB-ARC"/>
</dbReference>
<dbReference type="SMART" id="SM00028">
    <property type="entry name" value="TPR"/>
    <property type="match status" value="5"/>
</dbReference>
<dbReference type="PANTHER" id="PTHR46082">
    <property type="entry name" value="ATP/GTP-BINDING PROTEIN-RELATED"/>
    <property type="match status" value="1"/>
</dbReference>
<feature type="domain" description="DUF7779" evidence="2">
    <location>
        <begin position="459"/>
        <end position="530"/>
    </location>
</feature>
<reference evidence="3" key="1">
    <citation type="submission" date="2021-03" db="EMBL/GenBank/DDBJ databases">
        <title>Comparative genomics and phylogenomic investigation of the class Geoglossomycetes provide insights into ecological specialization and systematics.</title>
        <authorList>
            <person name="Melie T."/>
            <person name="Pirro S."/>
            <person name="Miller A.N."/>
            <person name="Quandt A."/>
        </authorList>
    </citation>
    <scope>NUCLEOTIDE SEQUENCE</scope>
    <source>
        <strain evidence="3">GBOQ0MN5Z8</strain>
    </source>
</reference>
<gene>
    <name evidence="3" type="ORF">FGG08_007027</name>
</gene>
<sequence>MAGNVVQFIDFGMKLCCRIEEYSATAGAPKKLMAQANCLSDLLKVLDGLQDTEQGLLERGLVSRCAERAKELSNLLDTLIDKDHNKISKWRYARKAWKSLRSDKKVEGLQRALESLLGPLSLHLQVKMAQQTLTIKCQNEQILLQQAIRSNSNVGRNLTSKDCKQSWHTSDQCDIFQVLINFEIIAILPIARNPDFVGREWLLHWLDEQLSQKSRGQPKAALHGLGGIGKSQIALEYVYRFLEQSPKCSVFWVFATNTSRFEEVYRRIAFEYEIPGREDPKGDLMQLVRNWLETKYKGTWLMVVDNVDDINVFFKEKNSYGKSLSEYIPQSPKGAILYTTRDRSIGVNLVPPRSLIGVPRMDPIEARDLLGEKVMHKSTKEEQFELLEGLDYLPLAISQAAAFMTEVGLTISQYLTHYRHSDSARTRLLSYGFVDHGREERPMESIVTTWMISFNYIRKHNPRAADILALMSFLDRQEIPKSLLVYEGEDTLDFSKAVGMLDAFSLIAINDHRDNYRMHRLVQLATRIWLSRGDEGVKKASLALDLVARYLPSGEYKNWATCAVYLPHAEAILHSGCEEYPNANLKARATILLNASWYFRNRGQFERAETKADMSFRLREKILGPKHPDTLVSVSNLAAVLHDQGRYRAAEVMNLQALQGRLEQFGGDHPQTLVSFSNLASVLQDQGRHKEAEDMSRKALKGHEKVLGNQHPDTLASLGNLALVLQQQGKFEEAEKMHRQALKGSIEALGAEHPDTLVSLHNLAEVLRDQALYEEAEEVHRQALEGAEKVLGEEHPFTLTGLHNLAEVLRHRGKHSEAEETHRRALEGSEKVLGSVHPYTLTSLHNLAELLRDEKKFDEAEKMHRLALERRRGSLGGAHLDTLTSADCLALVLQDRERYKEAEKVNRQVPKGYEEVGRVQILWAALAVSHSSPVLVPRYYCKYGVEYELPVAESIEKSAGKGALQDTNNPEQPCFRIRGNVPNPNRSAGHWEDLKRREGLFLDTDWYLDFAVHFKSMESTRIQGG</sequence>
<dbReference type="InterPro" id="IPR027417">
    <property type="entry name" value="P-loop_NTPase"/>
</dbReference>
<dbReference type="Gene3D" id="3.40.50.300">
    <property type="entry name" value="P-loop containing nucleotide triphosphate hydrolases"/>
    <property type="match status" value="1"/>
</dbReference>
<evidence type="ECO:0000259" key="2">
    <source>
        <dbReference type="Pfam" id="PF25000"/>
    </source>
</evidence>
<evidence type="ECO:0000313" key="3">
    <source>
        <dbReference type="EMBL" id="KAH0536061.1"/>
    </source>
</evidence>
<dbReference type="PRINTS" id="PR00381">
    <property type="entry name" value="KINESINLIGHT"/>
</dbReference>
<evidence type="ECO:0000259" key="1">
    <source>
        <dbReference type="Pfam" id="PF00931"/>
    </source>
</evidence>
<dbReference type="Pfam" id="PF00931">
    <property type="entry name" value="NB-ARC"/>
    <property type="match status" value="1"/>
</dbReference>
<dbReference type="SUPFAM" id="SSF48452">
    <property type="entry name" value="TPR-like"/>
    <property type="match status" value="3"/>
</dbReference>
<evidence type="ECO:0000313" key="4">
    <source>
        <dbReference type="Proteomes" id="UP000698800"/>
    </source>
</evidence>
<dbReference type="InterPro" id="IPR019734">
    <property type="entry name" value="TPR_rpt"/>
</dbReference>
<dbReference type="EMBL" id="JAGHQL010000238">
    <property type="protein sequence ID" value="KAH0536061.1"/>
    <property type="molecule type" value="Genomic_DNA"/>
</dbReference>
<keyword evidence="4" id="KW-1185">Reference proteome</keyword>
<protein>
    <recommendedName>
        <fullName evidence="5">Kinesin light chain</fullName>
    </recommendedName>
</protein>
<dbReference type="AlphaFoldDB" id="A0A9P8HRI6"/>
<dbReference type="InterPro" id="IPR053137">
    <property type="entry name" value="NLR-like"/>
</dbReference>
<dbReference type="Proteomes" id="UP000698800">
    <property type="component" value="Unassembled WGS sequence"/>
</dbReference>
<organism evidence="3 4">
    <name type="scientific">Glutinoglossum americanum</name>
    <dbReference type="NCBI Taxonomy" id="1670608"/>
    <lineage>
        <taxon>Eukaryota</taxon>
        <taxon>Fungi</taxon>
        <taxon>Dikarya</taxon>
        <taxon>Ascomycota</taxon>
        <taxon>Pezizomycotina</taxon>
        <taxon>Geoglossomycetes</taxon>
        <taxon>Geoglossales</taxon>
        <taxon>Geoglossaceae</taxon>
        <taxon>Glutinoglossum</taxon>
    </lineage>
</organism>
<comment type="caution">
    <text evidence="3">The sequence shown here is derived from an EMBL/GenBank/DDBJ whole genome shotgun (WGS) entry which is preliminary data.</text>
</comment>
<dbReference type="Gene3D" id="1.25.40.10">
    <property type="entry name" value="Tetratricopeptide repeat domain"/>
    <property type="match status" value="2"/>
</dbReference>
<feature type="domain" description="NB-ARC" evidence="1">
    <location>
        <begin position="206"/>
        <end position="379"/>
    </location>
</feature>
<name>A0A9P8HRI6_9PEZI</name>
<dbReference type="GO" id="GO:0043531">
    <property type="term" value="F:ADP binding"/>
    <property type="evidence" value="ECO:0007669"/>
    <property type="project" value="InterPro"/>
</dbReference>
<dbReference type="Pfam" id="PF13424">
    <property type="entry name" value="TPR_12"/>
    <property type="match status" value="4"/>
</dbReference>
<proteinExistence type="predicted"/>
<dbReference type="InterPro" id="IPR011990">
    <property type="entry name" value="TPR-like_helical_dom_sf"/>
</dbReference>
<dbReference type="InterPro" id="IPR056681">
    <property type="entry name" value="DUF7779"/>
</dbReference>